<dbReference type="Proteomes" id="UP000069940">
    <property type="component" value="Unassembled WGS sequence"/>
</dbReference>
<keyword evidence="3" id="KW-1185">Reference proteome</keyword>
<evidence type="ECO:0000259" key="1">
    <source>
        <dbReference type="Pfam" id="PF23309"/>
    </source>
</evidence>
<proteinExistence type="predicted"/>
<dbReference type="InterPro" id="IPR055510">
    <property type="entry name" value="DUF7083"/>
</dbReference>
<dbReference type="RefSeq" id="XP_062714108.1">
    <property type="nucleotide sequence ID" value="XM_062858124.1"/>
</dbReference>
<evidence type="ECO:0000313" key="2">
    <source>
        <dbReference type="EnsemblMetazoa" id="AALFPA23_014091.P20487"/>
    </source>
</evidence>
<dbReference type="GeneID" id="134290899"/>
<reference evidence="3" key="1">
    <citation type="journal article" date="2015" name="Proc. Natl. Acad. Sci. U.S.A.">
        <title>Genome sequence of the Asian Tiger mosquito, Aedes albopictus, reveals insights into its biology, genetics, and evolution.</title>
        <authorList>
            <person name="Chen X.G."/>
            <person name="Jiang X."/>
            <person name="Gu J."/>
            <person name="Xu M."/>
            <person name="Wu Y."/>
            <person name="Deng Y."/>
            <person name="Zhang C."/>
            <person name="Bonizzoni M."/>
            <person name="Dermauw W."/>
            <person name="Vontas J."/>
            <person name="Armbruster P."/>
            <person name="Huang X."/>
            <person name="Yang Y."/>
            <person name="Zhang H."/>
            <person name="He W."/>
            <person name="Peng H."/>
            <person name="Liu Y."/>
            <person name="Wu K."/>
            <person name="Chen J."/>
            <person name="Lirakis M."/>
            <person name="Topalis P."/>
            <person name="Van Leeuwen T."/>
            <person name="Hall A.B."/>
            <person name="Jiang X."/>
            <person name="Thorpe C."/>
            <person name="Mueller R.L."/>
            <person name="Sun C."/>
            <person name="Waterhouse R.M."/>
            <person name="Yan G."/>
            <person name="Tu Z.J."/>
            <person name="Fang X."/>
            <person name="James A.A."/>
        </authorList>
    </citation>
    <scope>NUCLEOTIDE SEQUENCE [LARGE SCALE GENOMIC DNA]</scope>
    <source>
        <strain evidence="3">Foshan</strain>
    </source>
</reference>
<reference evidence="2" key="2">
    <citation type="submission" date="2025-05" db="UniProtKB">
        <authorList>
            <consortium name="EnsemblMetazoa"/>
        </authorList>
    </citation>
    <scope>IDENTIFICATION</scope>
    <source>
        <strain evidence="2">Foshan</strain>
    </source>
</reference>
<protein>
    <recommendedName>
        <fullName evidence="1">DUF7083 domain-containing protein</fullName>
    </recommendedName>
</protein>
<evidence type="ECO:0000313" key="3">
    <source>
        <dbReference type="Proteomes" id="UP000069940"/>
    </source>
</evidence>
<organism evidence="2 3">
    <name type="scientific">Aedes albopictus</name>
    <name type="common">Asian tiger mosquito</name>
    <name type="synonym">Stegomyia albopicta</name>
    <dbReference type="NCBI Taxonomy" id="7160"/>
    <lineage>
        <taxon>Eukaryota</taxon>
        <taxon>Metazoa</taxon>
        <taxon>Ecdysozoa</taxon>
        <taxon>Arthropoda</taxon>
        <taxon>Hexapoda</taxon>
        <taxon>Insecta</taxon>
        <taxon>Pterygota</taxon>
        <taxon>Neoptera</taxon>
        <taxon>Endopterygota</taxon>
        <taxon>Diptera</taxon>
        <taxon>Nematocera</taxon>
        <taxon>Culicoidea</taxon>
        <taxon>Culicidae</taxon>
        <taxon>Culicinae</taxon>
        <taxon>Aedini</taxon>
        <taxon>Aedes</taxon>
        <taxon>Stegomyia</taxon>
    </lineage>
</organism>
<dbReference type="EnsemblMetazoa" id="AALFPA23_014091.R20487">
    <property type="protein sequence ID" value="AALFPA23_014091.P20487"/>
    <property type="gene ID" value="AALFPA23_014091"/>
</dbReference>
<feature type="domain" description="DUF7083" evidence="1">
    <location>
        <begin position="45"/>
        <end position="104"/>
    </location>
</feature>
<sequence>MSRKNDHQAESETGAWGGEFSMPEMMRQVAQQNNRLLMLLEQITEDLFRQDGRNLDDAAKVRLLLRSLSVPVHEKFLNYLLPSHPRDFTFDDVVAKLKQIFGQQKSLFSKRYDCLKLEKSEADDFVSYAGIVNRQCEDFELQKLTVDQFKNLVFICGLKSTKDADCQRLSNLKHDTALVEKKPTSSAVQAVRHSRKQLSYQQKSSADGKTPPSPCWQCGAMHFVKDCQFSKHTCNNR</sequence>
<accession>A0ABM1Z1J8</accession>
<name>A0ABM1Z1J8_AEDAL</name>
<dbReference type="Pfam" id="PF23309">
    <property type="entry name" value="DUF7083"/>
    <property type="match status" value="1"/>
</dbReference>